<sequence>MELLSGSSQVGEDMLNYEQTEVLLQPTPFTTIEKLGSDLMDSKEVYSMSCVETFSDLKCSTDDFITYIDVKKLCKISVFGSINVSSYEFIVNEVGGIYHEFKFESLCGNNVGVAQSRLLIILAKANNTLIVDNDTTEMRKIDLRTHFGIIVRSGIRELIKVITTVAYITTPGQPVVCFDPAYMVSEGVIVNIHYKDVAKSVWKDIFATNMSVEVTSVIDFQRFWTGLHISFQQCGASSNVLAVPAITSRSLKHGSHEEFWNHTKLDELLFYHYLKSSDGMARMNKDQNVIQTYVRQVLITNYCE</sequence>
<comment type="caution">
    <text evidence="1">The sequence shown here is derived from an EMBL/GenBank/DDBJ whole genome shotgun (WGS) entry which is preliminary data.</text>
</comment>
<dbReference type="EMBL" id="BAABME010000891">
    <property type="protein sequence ID" value="GAA0146189.1"/>
    <property type="molecule type" value="Genomic_DNA"/>
</dbReference>
<keyword evidence="2" id="KW-1185">Reference proteome</keyword>
<gene>
    <name evidence="1" type="ORF">LIER_06202</name>
</gene>
<reference evidence="1 2" key="1">
    <citation type="submission" date="2024-01" db="EMBL/GenBank/DDBJ databases">
        <title>The complete chloroplast genome sequence of Lithospermum erythrorhizon: insights into the phylogenetic relationship among Boraginaceae species and the maternal lineages of purple gromwells.</title>
        <authorList>
            <person name="Okada T."/>
            <person name="Watanabe K."/>
        </authorList>
    </citation>
    <scope>NUCLEOTIDE SEQUENCE [LARGE SCALE GENOMIC DNA]</scope>
</reference>
<evidence type="ECO:0000313" key="1">
    <source>
        <dbReference type="EMBL" id="GAA0146189.1"/>
    </source>
</evidence>
<protein>
    <submittedName>
        <fullName evidence="1">Uncharacterized protein</fullName>
    </submittedName>
</protein>
<evidence type="ECO:0000313" key="2">
    <source>
        <dbReference type="Proteomes" id="UP001454036"/>
    </source>
</evidence>
<name>A0AAV3P3F2_LITER</name>
<organism evidence="1 2">
    <name type="scientific">Lithospermum erythrorhizon</name>
    <name type="common">Purple gromwell</name>
    <name type="synonym">Lithospermum officinale var. erythrorhizon</name>
    <dbReference type="NCBI Taxonomy" id="34254"/>
    <lineage>
        <taxon>Eukaryota</taxon>
        <taxon>Viridiplantae</taxon>
        <taxon>Streptophyta</taxon>
        <taxon>Embryophyta</taxon>
        <taxon>Tracheophyta</taxon>
        <taxon>Spermatophyta</taxon>
        <taxon>Magnoliopsida</taxon>
        <taxon>eudicotyledons</taxon>
        <taxon>Gunneridae</taxon>
        <taxon>Pentapetalae</taxon>
        <taxon>asterids</taxon>
        <taxon>lamiids</taxon>
        <taxon>Boraginales</taxon>
        <taxon>Boraginaceae</taxon>
        <taxon>Boraginoideae</taxon>
        <taxon>Lithospermeae</taxon>
        <taxon>Lithospermum</taxon>
    </lineage>
</organism>
<accession>A0AAV3P3F2</accession>
<dbReference type="Proteomes" id="UP001454036">
    <property type="component" value="Unassembled WGS sequence"/>
</dbReference>
<dbReference type="AlphaFoldDB" id="A0AAV3P3F2"/>
<proteinExistence type="predicted"/>